<dbReference type="RefSeq" id="WP_242773532.1">
    <property type="nucleotide sequence ID" value="NZ_JALDAY010000013.1"/>
</dbReference>
<accession>A0ABS9YHG7</accession>
<reference evidence="1" key="1">
    <citation type="submission" date="2022-03" db="EMBL/GenBank/DDBJ databases">
        <title>Streptomyces 7R015 and 7R016 isolated from Barleria lupulina in Thailand.</title>
        <authorList>
            <person name="Kanchanasin P."/>
            <person name="Phongsopitanun W."/>
            <person name="Tanasupawat S."/>
        </authorList>
    </citation>
    <scope>NUCLEOTIDE SEQUENCE</scope>
    <source>
        <strain evidence="1">7R015</strain>
    </source>
</reference>
<comment type="caution">
    <text evidence="1">The sequence shown here is derived from an EMBL/GenBank/DDBJ whole genome shotgun (WGS) entry which is preliminary data.</text>
</comment>
<name>A0ABS9YHG7_9ACTN</name>
<sequence>MAARMRFLPRRLSALLRRTVAGDQERDMPRQLLQDLEQALELTDETTRRAAVDRVVRGIADGTYGTGFRRRALNAADRSRPDATH</sequence>
<dbReference type="Proteomes" id="UP001165269">
    <property type="component" value="Unassembled WGS sequence"/>
</dbReference>
<evidence type="ECO:0000313" key="1">
    <source>
        <dbReference type="EMBL" id="MCI3276683.1"/>
    </source>
</evidence>
<organism evidence="1 2">
    <name type="scientific">Streptomyces cylindrosporus</name>
    <dbReference type="NCBI Taxonomy" id="2927583"/>
    <lineage>
        <taxon>Bacteria</taxon>
        <taxon>Bacillati</taxon>
        <taxon>Actinomycetota</taxon>
        <taxon>Actinomycetes</taxon>
        <taxon>Kitasatosporales</taxon>
        <taxon>Streptomycetaceae</taxon>
        <taxon>Streptomyces</taxon>
    </lineage>
</organism>
<evidence type="ECO:0000313" key="2">
    <source>
        <dbReference type="Proteomes" id="UP001165269"/>
    </source>
</evidence>
<keyword evidence="2" id="KW-1185">Reference proteome</keyword>
<protein>
    <submittedName>
        <fullName evidence="1">Uncharacterized protein</fullName>
    </submittedName>
</protein>
<proteinExistence type="predicted"/>
<gene>
    <name evidence="1" type="ORF">MQP27_36975</name>
</gene>
<dbReference type="EMBL" id="JALDAY010000013">
    <property type="protein sequence ID" value="MCI3276683.1"/>
    <property type="molecule type" value="Genomic_DNA"/>
</dbReference>